<organism evidence="1 2">
    <name type="scientific">Mesorhizobium denitrificans</name>
    <dbReference type="NCBI Taxonomy" id="2294114"/>
    <lineage>
        <taxon>Bacteria</taxon>
        <taxon>Pseudomonadati</taxon>
        <taxon>Pseudomonadota</taxon>
        <taxon>Alphaproteobacteria</taxon>
        <taxon>Hyphomicrobiales</taxon>
        <taxon>Phyllobacteriaceae</taxon>
        <taxon>Mesorhizobium</taxon>
    </lineage>
</organism>
<sequence>MQSIIKNDSERARAQYASLTKHYRPIGVASVAAALIYVRKGPKKTGPKPA</sequence>
<protein>
    <submittedName>
        <fullName evidence="1">Transcriptional regulator</fullName>
    </submittedName>
</protein>
<dbReference type="RefSeq" id="WP_116622475.1">
    <property type="nucleotide sequence ID" value="NZ_QURN01000002.1"/>
</dbReference>
<dbReference type="AlphaFoldDB" id="A0A371XIY9"/>
<reference evidence="2" key="1">
    <citation type="submission" date="2018-08" db="EMBL/GenBank/DDBJ databases">
        <authorList>
            <person name="Im W.T."/>
        </authorList>
    </citation>
    <scope>NUCLEOTIDE SEQUENCE [LARGE SCALE GENOMIC DNA]</scope>
    <source>
        <strain evidence="2">LA-28</strain>
    </source>
</reference>
<dbReference type="Proteomes" id="UP000262379">
    <property type="component" value="Unassembled WGS sequence"/>
</dbReference>
<gene>
    <name evidence="1" type="ORF">DY251_03260</name>
</gene>
<comment type="caution">
    <text evidence="1">The sequence shown here is derived from an EMBL/GenBank/DDBJ whole genome shotgun (WGS) entry which is preliminary data.</text>
</comment>
<name>A0A371XIY9_9HYPH</name>
<evidence type="ECO:0000313" key="2">
    <source>
        <dbReference type="Proteomes" id="UP000262379"/>
    </source>
</evidence>
<keyword evidence="2" id="KW-1185">Reference proteome</keyword>
<accession>A0A371XIY9</accession>
<evidence type="ECO:0000313" key="1">
    <source>
        <dbReference type="EMBL" id="RFC69179.1"/>
    </source>
</evidence>
<proteinExistence type="predicted"/>
<dbReference type="EMBL" id="QURN01000002">
    <property type="protein sequence ID" value="RFC69179.1"/>
    <property type="molecule type" value="Genomic_DNA"/>
</dbReference>